<proteinExistence type="predicted"/>
<dbReference type="AlphaFoldDB" id="A0A370KNZ7"/>
<organism evidence="1 2">
    <name type="scientific">Rhizobium grahamii</name>
    <dbReference type="NCBI Taxonomy" id="1120045"/>
    <lineage>
        <taxon>Bacteria</taxon>
        <taxon>Pseudomonadati</taxon>
        <taxon>Pseudomonadota</taxon>
        <taxon>Alphaproteobacteria</taxon>
        <taxon>Hyphomicrobiales</taxon>
        <taxon>Rhizobiaceae</taxon>
        <taxon>Rhizobium/Agrobacterium group</taxon>
        <taxon>Rhizobium</taxon>
    </lineage>
</organism>
<name>A0A370KNZ7_9HYPH</name>
<protein>
    <submittedName>
        <fullName evidence="1">Uncharacterized protein</fullName>
    </submittedName>
</protein>
<evidence type="ECO:0000313" key="2">
    <source>
        <dbReference type="Proteomes" id="UP000254939"/>
    </source>
</evidence>
<accession>A0A370KNZ7</accession>
<gene>
    <name evidence="1" type="ORF">B5K06_16295</name>
</gene>
<dbReference type="EMBL" id="NAAC01000016">
    <property type="protein sequence ID" value="RDJ10586.1"/>
    <property type="molecule type" value="Genomic_DNA"/>
</dbReference>
<dbReference type="Proteomes" id="UP000254939">
    <property type="component" value="Unassembled WGS sequence"/>
</dbReference>
<evidence type="ECO:0000313" key="1">
    <source>
        <dbReference type="EMBL" id="RDJ10586.1"/>
    </source>
</evidence>
<reference evidence="1 2" key="1">
    <citation type="submission" date="2017-03" db="EMBL/GenBank/DDBJ databases">
        <title>Genome analysis of Rhizobial strains effectives or ineffectives for nitrogen fixation isolated from bean seeds.</title>
        <authorList>
            <person name="Peralta H."/>
            <person name="Aguilar-Vera A."/>
            <person name="Mora Y."/>
            <person name="Vargas-Lagunas C."/>
            <person name="Girard L."/>
            <person name="Mora J."/>
        </authorList>
    </citation>
    <scope>NUCLEOTIDE SEQUENCE [LARGE SCALE GENOMIC DNA]</scope>
    <source>
        <strain evidence="1 2">CCGM3</strain>
    </source>
</reference>
<comment type="caution">
    <text evidence="1">The sequence shown here is derived from an EMBL/GenBank/DDBJ whole genome shotgun (WGS) entry which is preliminary data.</text>
</comment>
<sequence length="83" mass="8552">MNRISVLSRILSSSAYLAQNFERETIAAISSAGFRCKPVTPTSASHSGAGGFVSKPVTIRWNDGGNMVAGQAAPGDSVLPTAN</sequence>
<dbReference type="RefSeq" id="WP_114713733.1">
    <property type="nucleotide sequence ID" value="NZ_KZ857259.1"/>
</dbReference>